<evidence type="ECO:0000313" key="1">
    <source>
        <dbReference type="EMBL" id="OMJ65655.1"/>
    </source>
</evidence>
<comment type="caution">
    <text evidence="1">The sequence shown here is derived from an EMBL/GenBank/DDBJ whole genome shotgun (WGS) entry which is preliminary data.</text>
</comment>
<keyword evidence="2" id="KW-1185">Reference proteome</keyword>
<accession>A0A1R2AMM1</accession>
<dbReference type="EMBL" id="MPUH01002010">
    <property type="protein sequence ID" value="OMJ65655.1"/>
    <property type="molecule type" value="Genomic_DNA"/>
</dbReference>
<protein>
    <submittedName>
        <fullName evidence="1">Uncharacterized protein</fullName>
    </submittedName>
</protein>
<evidence type="ECO:0000313" key="2">
    <source>
        <dbReference type="Proteomes" id="UP000187209"/>
    </source>
</evidence>
<sequence>MLNSNRPIAKRAVLSKRPLSSKYISPQRYMRGSFQQLPNSPINISQTRYDPILQDIGTSTSPLKFDDIESPQLPVQNLTFNFTPCNKQNRRRRVLIVRHLRTNSEIPSSKASFRKSNGSMMKFFNIAKQEDYTKRQKFFKQSLNNIRPNTCKSSGPVTKRVLSELNFNQPSGVRIFDISEVLSVAHGCINLKNFNTNY</sequence>
<name>A0A1R2AMM1_9CILI</name>
<reference evidence="1 2" key="1">
    <citation type="submission" date="2016-11" db="EMBL/GenBank/DDBJ databases">
        <title>The macronuclear genome of Stentor coeruleus: a giant cell with tiny introns.</title>
        <authorList>
            <person name="Slabodnick M."/>
            <person name="Ruby J.G."/>
            <person name="Reiff S.B."/>
            <person name="Swart E.C."/>
            <person name="Gosai S."/>
            <person name="Prabakaran S."/>
            <person name="Witkowska E."/>
            <person name="Larue G.E."/>
            <person name="Fisher S."/>
            <person name="Freeman R.M."/>
            <person name="Gunawardena J."/>
            <person name="Chu W."/>
            <person name="Stover N.A."/>
            <person name="Gregory B.D."/>
            <person name="Nowacki M."/>
            <person name="Derisi J."/>
            <person name="Roy S.W."/>
            <person name="Marshall W.F."/>
            <person name="Sood P."/>
        </authorList>
    </citation>
    <scope>NUCLEOTIDE SEQUENCE [LARGE SCALE GENOMIC DNA]</scope>
    <source>
        <strain evidence="1">WM001</strain>
    </source>
</reference>
<dbReference type="AlphaFoldDB" id="A0A1R2AMM1"/>
<proteinExistence type="predicted"/>
<organism evidence="1 2">
    <name type="scientific">Stentor coeruleus</name>
    <dbReference type="NCBI Taxonomy" id="5963"/>
    <lineage>
        <taxon>Eukaryota</taxon>
        <taxon>Sar</taxon>
        <taxon>Alveolata</taxon>
        <taxon>Ciliophora</taxon>
        <taxon>Postciliodesmatophora</taxon>
        <taxon>Heterotrichea</taxon>
        <taxon>Heterotrichida</taxon>
        <taxon>Stentoridae</taxon>
        <taxon>Stentor</taxon>
    </lineage>
</organism>
<gene>
    <name evidence="1" type="ORF">SteCoe_37837</name>
</gene>
<dbReference type="Proteomes" id="UP000187209">
    <property type="component" value="Unassembled WGS sequence"/>
</dbReference>